<proteinExistence type="predicted"/>
<keyword evidence="1" id="KW-0812">Transmembrane</keyword>
<sequence>MHNNQILIGRNQIATSSHTTTPDFSHLLRKTLRQERVQKLIGTLRNAASYGLATLTVSGLLLGGTYLFLVQLAEFGW</sequence>
<name>A0A1M7Y6G6_9BACT</name>
<dbReference type="AlphaFoldDB" id="A0A1M7Y6G6"/>
<organism evidence="2 3">
    <name type="scientific">Desulfopila aestuarii DSM 18488</name>
    <dbReference type="NCBI Taxonomy" id="1121416"/>
    <lineage>
        <taxon>Bacteria</taxon>
        <taxon>Pseudomonadati</taxon>
        <taxon>Thermodesulfobacteriota</taxon>
        <taxon>Desulfobulbia</taxon>
        <taxon>Desulfobulbales</taxon>
        <taxon>Desulfocapsaceae</taxon>
        <taxon>Desulfopila</taxon>
    </lineage>
</organism>
<keyword evidence="3" id="KW-1185">Reference proteome</keyword>
<dbReference type="Proteomes" id="UP000184603">
    <property type="component" value="Unassembled WGS sequence"/>
</dbReference>
<reference evidence="2 3" key="1">
    <citation type="submission" date="2016-12" db="EMBL/GenBank/DDBJ databases">
        <authorList>
            <person name="Song W.-J."/>
            <person name="Kurnit D.M."/>
        </authorList>
    </citation>
    <scope>NUCLEOTIDE SEQUENCE [LARGE SCALE GENOMIC DNA]</scope>
    <source>
        <strain evidence="2 3">DSM 18488</strain>
    </source>
</reference>
<gene>
    <name evidence="2" type="ORF">SAMN02745220_02206</name>
</gene>
<keyword evidence="1" id="KW-1133">Transmembrane helix</keyword>
<evidence type="ECO:0000313" key="2">
    <source>
        <dbReference type="EMBL" id="SHO48229.1"/>
    </source>
</evidence>
<keyword evidence="1" id="KW-0472">Membrane</keyword>
<protein>
    <submittedName>
        <fullName evidence="2">Uncharacterized protein</fullName>
    </submittedName>
</protein>
<evidence type="ECO:0000313" key="3">
    <source>
        <dbReference type="Proteomes" id="UP000184603"/>
    </source>
</evidence>
<feature type="transmembrane region" description="Helical" evidence="1">
    <location>
        <begin position="47"/>
        <end position="69"/>
    </location>
</feature>
<accession>A0A1M7Y6G6</accession>
<evidence type="ECO:0000256" key="1">
    <source>
        <dbReference type="SAM" id="Phobius"/>
    </source>
</evidence>
<dbReference type="EMBL" id="FRFE01000009">
    <property type="protein sequence ID" value="SHO48229.1"/>
    <property type="molecule type" value="Genomic_DNA"/>
</dbReference>
<dbReference type="RefSeq" id="WP_073613502.1">
    <property type="nucleotide sequence ID" value="NZ_FRFE01000009.1"/>
</dbReference>